<dbReference type="Proteomes" id="UP000178538">
    <property type="component" value="Unassembled WGS sequence"/>
</dbReference>
<dbReference type="PANTHER" id="PTHR12558">
    <property type="entry name" value="CELL DIVISION CYCLE 16,23,27"/>
    <property type="match status" value="1"/>
</dbReference>
<accession>A0A1G2SZ73</accession>
<feature type="transmembrane region" description="Helical" evidence="2">
    <location>
        <begin position="254"/>
        <end position="273"/>
    </location>
</feature>
<feature type="repeat" description="TPR" evidence="1">
    <location>
        <begin position="718"/>
        <end position="751"/>
    </location>
</feature>
<feature type="transmembrane region" description="Helical" evidence="2">
    <location>
        <begin position="67"/>
        <end position="87"/>
    </location>
</feature>
<protein>
    <submittedName>
        <fullName evidence="3">Uncharacterized protein</fullName>
    </submittedName>
</protein>
<dbReference type="PANTHER" id="PTHR12558:SF13">
    <property type="entry name" value="CELL DIVISION CYCLE PROTEIN 27 HOMOLOG"/>
    <property type="match status" value="1"/>
</dbReference>
<gene>
    <name evidence="3" type="ORF">A2832_02120</name>
</gene>
<name>A0A1G2SZ73_9BACT</name>
<dbReference type="InterPro" id="IPR011990">
    <property type="entry name" value="TPR-like_helical_dom_sf"/>
</dbReference>
<keyword evidence="2" id="KW-1133">Transmembrane helix</keyword>
<evidence type="ECO:0000256" key="2">
    <source>
        <dbReference type="SAM" id="Phobius"/>
    </source>
</evidence>
<feature type="transmembrane region" description="Helical" evidence="2">
    <location>
        <begin position="363"/>
        <end position="381"/>
    </location>
</feature>
<sequence length="762" mass="82305">MTKTYSKTFRILIAIIFLLPIFFIPGGYLNLAVSKAVLLSLGTVIATLVFLWETWKADKIDIPWHPVILVVALLPVIYFLSALLSTPSSLSLFGYNFEVGTFGFILLVSLLLIITSIVVADTTRILKAISALVTSLSIVALFAVIKVLSGYPTWGIFFGTAGNPVGNWTDLATTLGLLSVLLILIIGMIPMTKLLRNASYLVFALSTALLVVLNFSSVFVFTLIASVLLFIYFSKTCPLTHERSDGGRVEKTKNILPIVLGIISLVFLVNPNIGATTLGNRAAETFGINNSDIRPTFSATLSISKAVLSQGTLFGSGPNTFGRDWLIHKPTEVNTTPFWGTNFSSGSGFIPTQIASTGIAGTILWFLLLVLIVWMGIRALAVLPEPKGPRFALVSTFLAVLYLWTASFMYAPSFAVLALTFAVSGLFISSARGVMSVRSFNFSRDAATKLVSTFLLIVATIGTILVGYNALNKTLSVFYFQKAVRLSNTEARPDDPFGRGTPIADIEATIVRAIKFAPADVYYASLSRIYFAKAQQVAARTTGTAEENQAAFQSAIASSISTARSAVATNPTGYENWLALGSIYSALVPAPVSLPGAYENAKVSYSQGASMNPSSPEPFLLLAQLEVGKGDLEAARNYIRQSIFLKEDYNDAYLLLARIEVQDKNLPGAIASTEKLSALNPNNPAVYFELGLLKSSNNDNAGAVASFEKALALSPGYANAKYYLGLVLEKLGREDEARQQFEELLVTNPDSVEVKEALERLK</sequence>
<dbReference type="STRING" id="1802737.A2832_02120"/>
<dbReference type="InterPro" id="IPR019734">
    <property type="entry name" value="TPR_rpt"/>
</dbReference>
<feature type="transmembrane region" description="Helical" evidence="2">
    <location>
        <begin position="450"/>
        <end position="471"/>
    </location>
</feature>
<evidence type="ECO:0000313" key="4">
    <source>
        <dbReference type="Proteomes" id="UP000178538"/>
    </source>
</evidence>
<keyword evidence="1" id="KW-0802">TPR repeat</keyword>
<dbReference type="PROSITE" id="PS50005">
    <property type="entry name" value="TPR"/>
    <property type="match status" value="2"/>
</dbReference>
<evidence type="ECO:0000313" key="3">
    <source>
        <dbReference type="EMBL" id="OHA89909.1"/>
    </source>
</evidence>
<keyword evidence="2" id="KW-0472">Membrane</keyword>
<feature type="transmembrane region" description="Helical" evidence="2">
    <location>
        <begin position="12"/>
        <end position="31"/>
    </location>
</feature>
<dbReference type="SUPFAM" id="SSF48452">
    <property type="entry name" value="TPR-like"/>
    <property type="match status" value="1"/>
</dbReference>
<feature type="transmembrane region" description="Helical" evidence="2">
    <location>
        <begin position="99"/>
        <end position="119"/>
    </location>
</feature>
<organism evidence="3 4">
    <name type="scientific">Candidatus Zambryskibacteria bacterium RIFCSPHIGHO2_01_FULL_44_22b</name>
    <dbReference type="NCBI Taxonomy" id="1802737"/>
    <lineage>
        <taxon>Bacteria</taxon>
        <taxon>Candidatus Zambryskiibacteriota</taxon>
    </lineage>
</organism>
<reference evidence="3 4" key="1">
    <citation type="journal article" date="2016" name="Nat. Commun.">
        <title>Thousands of microbial genomes shed light on interconnected biogeochemical processes in an aquifer system.</title>
        <authorList>
            <person name="Anantharaman K."/>
            <person name="Brown C.T."/>
            <person name="Hug L.A."/>
            <person name="Sharon I."/>
            <person name="Castelle C.J."/>
            <person name="Probst A.J."/>
            <person name="Thomas B.C."/>
            <person name="Singh A."/>
            <person name="Wilkins M.J."/>
            <person name="Karaoz U."/>
            <person name="Brodie E.L."/>
            <person name="Williams K.H."/>
            <person name="Hubbard S.S."/>
            <person name="Banfield J.F."/>
        </authorList>
    </citation>
    <scope>NUCLEOTIDE SEQUENCE [LARGE SCALE GENOMIC DNA]</scope>
</reference>
<feature type="transmembrane region" description="Helical" evidence="2">
    <location>
        <begin position="201"/>
        <end position="234"/>
    </location>
</feature>
<feature type="transmembrane region" description="Helical" evidence="2">
    <location>
        <begin position="401"/>
        <end position="429"/>
    </location>
</feature>
<feature type="transmembrane region" description="Helical" evidence="2">
    <location>
        <begin position="37"/>
        <end position="55"/>
    </location>
</feature>
<dbReference type="AlphaFoldDB" id="A0A1G2SZ73"/>
<feature type="transmembrane region" description="Helical" evidence="2">
    <location>
        <begin position="131"/>
        <end position="151"/>
    </location>
</feature>
<comment type="caution">
    <text evidence="3">The sequence shown here is derived from an EMBL/GenBank/DDBJ whole genome shotgun (WGS) entry which is preliminary data.</text>
</comment>
<dbReference type="Pfam" id="PF13432">
    <property type="entry name" value="TPR_16"/>
    <property type="match status" value="2"/>
</dbReference>
<dbReference type="EMBL" id="MHVG01000023">
    <property type="protein sequence ID" value="OHA89909.1"/>
    <property type="molecule type" value="Genomic_DNA"/>
</dbReference>
<feature type="repeat" description="TPR" evidence="1">
    <location>
        <begin position="684"/>
        <end position="717"/>
    </location>
</feature>
<proteinExistence type="predicted"/>
<dbReference type="Gene3D" id="1.25.40.10">
    <property type="entry name" value="Tetratricopeptide repeat domain"/>
    <property type="match status" value="1"/>
</dbReference>
<dbReference type="SMART" id="SM00028">
    <property type="entry name" value="TPR"/>
    <property type="match status" value="4"/>
</dbReference>
<feature type="transmembrane region" description="Helical" evidence="2">
    <location>
        <begin position="171"/>
        <end position="189"/>
    </location>
</feature>
<evidence type="ECO:0000256" key="1">
    <source>
        <dbReference type="PROSITE-ProRule" id="PRU00339"/>
    </source>
</evidence>
<keyword evidence="2" id="KW-0812">Transmembrane</keyword>